<name>A0AAJ8BVH4_ASPNG</name>
<dbReference type="RefSeq" id="XP_059604142.1">
    <property type="nucleotide sequence ID" value="XM_059749210.1"/>
</dbReference>
<dbReference type="VEuPathDB" id="FungiDB:An08g07900"/>
<reference evidence="1" key="1">
    <citation type="submission" date="2025-02" db="EMBL/GenBank/DDBJ databases">
        <authorList>
            <consortium name="NCBI Genome Project"/>
        </authorList>
    </citation>
    <scope>NUCLEOTIDE SEQUENCE</scope>
</reference>
<evidence type="ECO:0000313" key="1">
    <source>
        <dbReference type="RefSeq" id="XP_059604142.1"/>
    </source>
</evidence>
<organism evidence="1">
    <name type="scientific">Aspergillus niger</name>
    <dbReference type="NCBI Taxonomy" id="5061"/>
    <lineage>
        <taxon>Eukaryota</taxon>
        <taxon>Fungi</taxon>
        <taxon>Dikarya</taxon>
        <taxon>Ascomycota</taxon>
        <taxon>Pezizomycotina</taxon>
        <taxon>Eurotiomycetes</taxon>
        <taxon>Eurotiomycetidae</taxon>
        <taxon>Eurotiales</taxon>
        <taxon>Aspergillaceae</taxon>
        <taxon>Aspergillus</taxon>
        <taxon>Aspergillus subgen. Circumdati</taxon>
    </lineage>
</organism>
<accession>A0AAJ8BVH4</accession>
<dbReference type="SUPFAM" id="SSF53474">
    <property type="entry name" value="alpha/beta-Hydrolases"/>
    <property type="match status" value="1"/>
</dbReference>
<dbReference type="InterPro" id="IPR029058">
    <property type="entry name" value="AB_hydrolase_fold"/>
</dbReference>
<dbReference type="AlphaFoldDB" id="A0AAJ8BVH4"/>
<protein>
    <submittedName>
        <fullName evidence="1">Uncharacterized protein</fullName>
    </submittedName>
</protein>
<dbReference type="Gene3D" id="3.40.50.1820">
    <property type="entry name" value="alpha/beta hydrolase"/>
    <property type="match status" value="1"/>
</dbReference>
<reference evidence="1" key="2">
    <citation type="submission" date="2025-08" db="UniProtKB">
        <authorList>
            <consortium name="RefSeq"/>
        </authorList>
    </citation>
    <scope>IDENTIFICATION</scope>
</reference>
<dbReference type="GeneID" id="4983109"/>
<sequence>MDLLPTQTLGPSNGHPILIIPGWEMTPQTEMHDFEPIFTTSSIPLRRIYIALPGMASTPARNITSLDDIYHHLVHFIDSTLGNSRFMLIGSSCGAYLARALAQKYLHQIDGLLLRVPLIEPEDSKRDVDTIEPLIKNEGVMSSLSREDRMLLGIDNGGKVIVQTEEYVDELKRKCREVYVPAEEGADKGVLDPIRGDVGRMRALGIGIAWGCWRGIRGRRLRCWIGARMDCRLVGVRGGFGIFQENVGFHFGSGCDVYGGAESSRRTSMFPATAHLGSRAECRSGLEELGSSIARLVDVVYILPQCWRVDVEGGCYDVG</sequence>
<dbReference type="KEGG" id="ang:An08g07900"/>
<proteinExistence type="predicted"/>
<gene>
    <name evidence="1" type="ORF">An08g07900</name>
</gene>